<evidence type="ECO:0000256" key="2">
    <source>
        <dbReference type="SAM" id="MobiDB-lite"/>
    </source>
</evidence>
<evidence type="ECO:0000313" key="3">
    <source>
        <dbReference type="EMBL" id="KAJ8438185.1"/>
    </source>
</evidence>
<dbReference type="InterPro" id="IPR001619">
    <property type="entry name" value="Sec1-like"/>
</dbReference>
<protein>
    <submittedName>
        <fullName evidence="3">Uncharacterized protein</fullName>
    </submittedName>
</protein>
<dbReference type="OrthoDB" id="549905at2759"/>
<feature type="region of interest" description="Disordered" evidence="2">
    <location>
        <begin position="552"/>
        <end position="589"/>
    </location>
</feature>
<gene>
    <name evidence="3" type="ORF">Cgig2_001903</name>
</gene>
<dbReference type="InterPro" id="IPR036045">
    <property type="entry name" value="Sec1-like_sf"/>
</dbReference>
<feature type="region of interest" description="Disordered" evidence="2">
    <location>
        <begin position="1"/>
        <end position="25"/>
    </location>
</feature>
<evidence type="ECO:0000313" key="4">
    <source>
        <dbReference type="Proteomes" id="UP001153076"/>
    </source>
</evidence>
<dbReference type="Proteomes" id="UP001153076">
    <property type="component" value="Unassembled WGS sequence"/>
</dbReference>
<dbReference type="InterPro" id="IPR027482">
    <property type="entry name" value="Sec1-like_dom2"/>
</dbReference>
<dbReference type="SUPFAM" id="SSF56815">
    <property type="entry name" value="Sec1/munc18-like (SM) proteins"/>
    <property type="match status" value="1"/>
</dbReference>
<sequence length="844" mass="93293">MRCSKAQFSTYHPQGAHSAYPDSPLGPDAYREYETLLVQDYEELTNKQKKTLDQLDGKNFPENSASEEGGWAELEERDISHVVSSPSSANVHHREQKLVVSVRHFPMIFCPLSPRVFVLPSGGSVAQAALSVGRKDSLSPGLPPLSTGVIFDSEDAIPGATLTAHFLHYLACQMDLKLEIFSFGDMSKVVGRMLTDMSSLYDVGRRKRSASLLLIDRTLDLLTPCCHGDSLFDRIFSALPHRDRSPIPPPARSSQDHAKPSLSRLQRAPLDVRVSLDVIFNEDSRDDNFRLLEGIEAILRGWDFNNSASKIQDLIDLSPKIQDDKCFDDVKHLLDGSFIATENFRGTPYLEAVLDRRMKDGAVLVKKWLQETLRKENISVNVKARPGSASKSELQALVKALAKNDPTILRNKGIIQLTAALLAALDELNCDKWDAFISAEKMLHVCAGDTSQSLSAQINDLINKSILDGSQGGKPNSSQGLISFKDALLLTIIGYILAGENFPTTGSTSPFSWQEEHLLKEAIVDAIFENPALAKLKFVDSLAEQLTAYRAKVSSQEKKPTEEISIDDFDDDQWGKWGDEDVESPSNQEQTYNDIQVKLELRDKVDNLFRFLHKLSGLKNRNAPVKEGPFGSDFGIGGDSFESKGLIYKLLVQALAKHDIPGLEHHSSAVGRLFKSGFGRFGLGQVSMEMSFMEVKPIPDPVILISSFKYLQSKPSLADQNVILVFVIGGINGLEEAEELMPTGFDPTSLEAEELMPTGFDPTSSKALATMLGSTQYLLVRLKRYSSSMLLKHVLTFSPWGQVREAFEALCESGRPDLQLLVGGTTLLSPDDMFELLLGNSSYF</sequence>
<dbReference type="GO" id="GO:0016192">
    <property type="term" value="P:vesicle-mediated transport"/>
    <property type="evidence" value="ECO:0007669"/>
    <property type="project" value="InterPro"/>
</dbReference>
<organism evidence="3 4">
    <name type="scientific">Carnegiea gigantea</name>
    <dbReference type="NCBI Taxonomy" id="171969"/>
    <lineage>
        <taxon>Eukaryota</taxon>
        <taxon>Viridiplantae</taxon>
        <taxon>Streptophyta</taxon>
        <taxon>Embryophyta</taxon>
        <taxon>Tracheophyta</taxon>
        <taxon>Spermatophyta</taxon>
        <taxon>Magnoliopsida</taxon>
        <taxon>eudicotyledons</taxon>
        <taxon>Gunneridae</taxon>
        <taxon>Pentapetalae</taxon>
        <taxon>Caryophyllales</taxon>
        <taxon>Cactineae</taxon>
        <taxon>Cactaceae</taxon>
        <taxon>Cactoideae</taxon>
        <taxon>Echinocereeae</taxon>
        <taxon>Carnegiea</taxon>
    </lineage>
</organism>
<evidence type="ECO:0000256" key="1">
    <source>
        <dbReference type="ARBA" id="ARBA00009884"/>
    </source>
</evidence>
<dbReference type="EMBL" id="JAKOGI010000266">
    <property type="protein sequence ID" value="KAJ8438185.1"/>
    <property type="molecule type" value="Genomic_DNA"/>
</dbReference>
<name>A0A9Q1K792_9CARY</name>
<dbReference type="PANTHER" id="PTHR11679">
    <property type="entry name" value="VESICLE PROTEIN SORTING-ASSOCIATED"/>
    <property type="match status" value="1"/>
</dbReference>
<accession>A0A9Q1K792</accession>
<feature type="compositionally biased region" description="Polar residues" evidence="2">
    <location>
        <begin position="1"/>
        <end position="12"/>
    </location>
</feature>
<reference evidence="3" key="1">
    <citation type="submission" date="2022-04" db="EMBL/GenBank/DDBJ databases">
        <title>Carnegiea gigantea Genome sequencing and assembly v2.</title>
        <authorList>
            <person name="Copetti D."/>
            <person name="Sanderson M.J."/>
            <person name="Burquez A."/>
            <person name="Wojciechowski M.F."/>
        </authorList>
    </citation>
    <scope>NUCLEOTIDE SEQUENCE</scope>
    <source>
        <strain evidence="3">SGP5-SGP5p</strain>
        <tissue evidence="3">Aerial part</tissue>
    </source>
</reference>
<keyword evidence="4" id="KW-1185">Reference proteome</keyword>
<dbReference type="AlphaFoldDB" id="A0A9Q1K792"/>
<comment type="caution">
    <text evidence="3">The sequence shown here is derived from an EMBL/GenBank/DDBJ whole genome shotgun (WGS) entry which is preliminary data.</text>
</comment>
<proteinExistence type="inferred from homology"/>
<feature type="region of interest" description="Disordered" evidence="2">
    <location>
        <begin position="243"/>
        <end position="263"/>
    </location>
</feature>
<comment type="similarity">
    <text evidence="1">Belongs to the STXBP/unc-18/SEC1 family.</text>
</comment>
<dbReference type="Gene3D" id="3.40.50.1910">
    <property type="match status" value="1"/>
</dbReference>